<dbReference type="InterPro" id="IPR018490">
    <property type="entry name" value="cNMP-bd_dom_sf"/>
</dbReference>
<keyword evidence="9" id="KW-0142">cGMP-binding</keyword>
<comment type="cofactor">
    <cofactor evidence="1">
        <name>Mg(2+)</name>
        <dbReference type="ChEBI" id="CHEBI:18420"/>
    </cofactor>
</comment>
<evidence type="ECO:0000259" key="13">
    <source>
        <dbReference type="PROSITE" id="PS50011"/>
    </source>
</evidence>
<dbReference type="Gene3D" id="3.60.10.10">
    <property type="entry name" value="Endonuclease/exonuclease/phosphatase"/>
    <property type="match status" value="1"/>
</dbReference>
<dbReference type="GO" id="GO:0030553">
    <property type="term" value="F:cGMP binding"/>
    <property type="evidence" value="ECO:0007669"/>
    <property type="project" value="UniProtKB-KW"/>
</dbReference>
<keyword evidence="11" id="KW-0175">Coiled coil</keyword>
<dbReference type="InterPro" id="IPR000595">
    <property type="entry name" value="cNMP-bd_dom"/>
</dbReference>
<protein>
    <recommendedName>
        <fullName evidence="10">cGMP-dependent protein kinase</fullName>
    </recommendedName>
</protein>
<evidence type="ECO:0000313" key="15">
    <source>
        <dbReference type="EMBL" id="OLP86258.1"/>
    </source>
</evidence>
<evidence type="ECO:0000256" key="2">
    <source>
        <dbReference type="ARBA" id="ARBA00022527"/>
    </source>
</evidence>
<gene>
    <name evidence="15" type="primary">ccrn4l</name>
    <name evidence="15" type="ORF">AK812_SmicGene32647</name>
</gene>
<evidence type="ECO:0000256" key="9">
    <source>
        <dbReference type="ARBA" id="ARBA00022992"/>
    </source>
</evidence>
<dbReference type="GO" id="GO:0005952">
    <property type="term" value="C:cAMP-dependent protein kinase complex"/>
    <property type="evidence" value="ECO:0007669"/>
    <property type="project" value="TreeGrafter"/>
</dbReference>
<dbReference type="Pfam" id="PF03372">
    <property type="entry name" value="Exo_endo_phos"/>
    <property type="match status" value="1"/>
</dbReference>
<sequence>MDTLASKAVGLYEKQGFEFPGSTPNVAQRWPLGVLPTVRCKVPGTSCCCPLYDRGASSGRPKLRQIGPERHPDKFRRGCSSMKKAATRPGGDCFHSPACAVEFRRAGKAAPHTAVHMVRKRGKTYPIVFSVVSALSLGLPRNARLHVLVLEAETGKEQDQGEHVRPARSGDELVDAATGDEKELFGALLTNRLQLERSKLQDQLDMQCMEMKQPHEELESAQARESETELLTALLDHARIQASARETLQELRTELELARRKASEEQKVAEELRVKLHHEEDTRHQLEELDGWQMSYYMRDARHNRAFRADVAEFLQKLGQRNPGIAKEVASASDPLTLYGAGGRPLSARSSVSDSSSRPESCLTDAVRATWSFGNLGSLGERNIKRSFRLSKVGSTDSVSRVASISELQAHAVADYFMSPSGPDFEIFRQGLVSGSLFCSDLDEDQLHELARQAQLLRFKPGELASNKDQFGTGIFVVREGSFKLMNTSGRESFLGPGCVFGELELVQGCAGEVVAGDLGGTCFTISSMVLLSTINALARTIGSRNLRFLSAVPLFRFLDSPDLAMLGRYAFSITHAKDACIYEAGQMPKEFLYVVKSGCLVSQSNGRERYIYPGECLDQVSAWCSRPHAETVRVSNEYDAAGMLALSFQLLQEVLGDHMPDFLWRCTLLRMLRDMWSDRLSFGAPVMWRDDPEAFARACIIRSFPAKSSQLFSADETASILWYVVLDGSLRTTGEDARAGRSFCLSEGHKETQIGTTRDGCTLAMFLQDAIGSATPYGDKLEVVKNALIFRNLDRTQQAQLAEAGHLLLRRRGQFLFKEGDLASHFFIIKEGEVVVSKGGEIIRTLGSFSTFGEAELLSGKTRYFSVKCKSDTVTVLGMDTMIFEQLVKDQVSEQLHNQLLLRRTDIGLNDLRKLRVIGHGTFGTVQLMEHQPSGMRYALKRIRRSQAIARGQQLSLCNERELLTDLDHPFILKLVRTFKDSSAQAMDTSEGRDAAHGSDTGTATSALQRIRESLAELQWPPVLERTWSAAGPPEKSDSSVRVLSLNLLADSKQKEEEWSATPEDVLQWPKRRLRLLEILLQEEADIICLQELDMEVAGVPGGLDSELRLAGYHGILTKPKSPATDGCAVFVKEDRFTVLEEADVGYAAAALLKDRRFELQLLAVSAHLKSGKTEVAEKQRRDQMVSLLDLLSRLSVPACGVILACDMNAVSIPDGKIGDPLAYTAALSHELRLQSSYAESSKEPEFTTWKLRPKGEVKRTIDYILHSPSLCVAALLKLPSEAEMPKSRLPSHSYPSDHMALGVDFLLAEPRHIQGREGTLMYVYFLTEFVTGGELFFAIRSLGILAGWQARFYTGGLILALQALHEKRIVYRDLKPENVLLDSDGYPKLIDFGCAVRLGRVSVRGVLSKHGWVKGLDLVEGMASKRVEQDFQLLLSVAAKAARWQEAFDCARRIRSHQRATEAANSWGKGGSWQRAMQVIQTLQWMGFRVAVETLNAASSSCERHSPFRRGWLWSMQCWMEVAAKGLRTSVVSLNSALVCLGSSMRWHKGCHLLHTGLRRGLEPDDISLNTLVTACEKTVNWELATRTLLLQRLLAIESDIIGRNAAVSACANAGQWCLASFLMSSSKQSGLRISPVSVAAMATAGERSNQWRVPLGLIDSYRSLTGVVCYGAALDALESWGKWAEGLSLLHEIPQRPSSYQQKRSRAMPLLASMRRTLIGTPHYMAPEVILGEEYGDSCDVWSLGVCLYEFVCGPLPFANSAENPKQVFQHILSTPLSFPGNVTSSVCKHLLRSLLRRSPEGRLGCGQNGLWDVREHVYFQNFRFDRMLHKRLEPPLAPSPPCTPSGDEESLTEDSGPSVQSSESDDWATSF</sequence>
<comment type="caution">
    <text evidence="15">The sequence shown here is derived from an EMBL/GenBank/DDBJ whole genome shotgun (WGS) entry which is preliminary data.</text>
</comment>
<evidence type="ECO:0000256" key="4">
    <source>
        <dbReference type="ARBA" id="ARBA00022679"/>
    </source>
</evidence>
<dbReference type="GO" id="GO:0005524">
    <property type="term" value="F:ATP binding"/>
    <property type="evidence" value="ECO:0007669"/>
    <property type="project" value="UniProtKB-KW"/>
</dbReference>
<keyword evidence="2" id="KW-0723">Serine/threonine-protein kinase</keyword>
<feature type="domain" description="Cyclic nucleotide-binding" evidence="14">
    <location>
        <begin position="438"/>
        <end position="507"/>
    </location>
</feature>
<dbReference type="InterPro" id="IPR000719">
    <property type="entry name" value="Prot_kinase_dom"/>
</dbReference>
<feature type="coiled-coil region" evidence="11">
    <location>
        <begin position="241"/>
        <end position="289"/>
    </location>
</feature>
<accession>A0A1Q9CTJ5</accession>
<dbReference type="EMBL" id="LSRX01000925">
    <property type="protein sequence ID" value="OLP86258.1"/>
    <property type="molecule type" value="Genomic_DNA"/>
</dbReference>
<dbReference type="PANTHER" id="PTHR24353">
    <property type="entry name" value="CYCLIC NUCLEOTIDE-DEPENDENT PROTEIN KINASE"/>
    <property type="match status" value="1"/>
</dbReference>
<evidence type="ECO:0000256" key="5">
    <source>
        <dbReference type="ARBA" id="ARBA00022741"/>
    </source>
</evidence>
<keyword evidence="6" id="KW-0418">Kinase</keyword>
<keyword evidence="4" id="KW-0808">Transferase</keyword>
<dbReference type="InterPro" id="IPR011990">
    <property type="entry name" value="TPR-like_helical_dom_sf"/>
</dbReference>
<dbReference type="Gene3D" id="1.10.510.10">
    <property type="entry name" value="Transferase(Phosphotransferase) domain 1"/>
    <property type="match status" value="2"/>
</dbReference>
<dbReference type="Pfam" id="PF00027">
    <property type="entry name" value="cNMP_binding"/>
    <property type="match status" value="1"/>
</dbReference>
<evidence type="ECO:0000256" key="3">
    <source>
        <dbReference type="ARBA" id="ARBA00022535"/>
    </source>
</evidence>
<dbReference type="PROSITE" id="PS00108">
    <property type="entry name" value="PROTEIN_KINASE_ST"/>
    <property type="match status" value="1"/>
</dbReference>
<proteinExistence type="predicted"/>
<feature type="compositionally biased region" description="Polar residues" evidence="12">
    <location>
        <begin position="1857"/>
        <end position="1875"/>
    </location>
</feature>
<dbReference type="SUPFAM" id="SSF51206">
    <property type="entry name" value="cAMP-binding domain-like"/>
    <property type="match status" value="3"/>
</dbReference>
<dbReference type="SMART" id="SM00100">
    <property type="entry name" value="cNMP"/>
    <property type="match status" value="2"/>
</dbReference>
<evidence type="ECO:0000256" key="6">
    <source>
        <dbReference type="ARBA" id="ARBA00022777"/>
    </source>
</evidence>
<evidence type="ECO:0000256" key="8">
    <source>
        <dbReference type="ARBA" id="ARBA00022842"/>
    </source>
</evidence>
<keyword evidence="5" id="KW-0547">Nucleotide-binding</keyword>
<dbReference type="SMART" id="SM00220">
    <property type="entry name" value="S_TKc"/>
    <property type="match status" value="1"/>
</dbReference>
<evidence type="ECO:0000256" key="11">
    <source>
        <dbReference type="SAM" id="Coils"/>
    </source>
</evidence>
<dbReference type="InterPro" id="IPR008271">
    <property type="entry name" value="Ser/Thr_kinase_AS"/>
</dbReference>
<dbReference type="PROSITE" id="PS50011">
    <property type="entry name" value="PROTEIN_KINASE_DOM"/>
    <property type="match status" value="1"/>
</dbReference>
<dbReference type="InterPro" id="IPR036691">
    <property type="entry name" value="Endo/exonu/phosph_ase_sf"/>
</dbReference>
<dbReference type="PANTHER" id="PTHR24353:SF37">
    <property type="entry name" value="CAMP-DEPENDENT PROTEIN KINASE CATALYTIC SUBUNIT PRKX"/>
    <property type="match status" value="1"/>
</dbReference>
<dbReference type="Gene3D" id="1.25.40.10">
    <property type="entry name" value="Tetratricopeptide repeat domain"/>
    <property type="match status" value="1"/>
</dbReference>
<keyword evidence="7" id="KW-0067">ATP-binding</keyword>
<dbReference type="InterPro" id="IPR005135">
    <property type="entry name" value="Endo/exonuclease/phosphatase"/>
</dbReference>
<evidence type="ECO:0000256" key="1">
    <source>
        <dbReference type="ARBA" id="ARBA00001946"/>
    </source>
</evidence>
<dbReference type="Gene3D" id="3.30.200.20">
    <property type="entry name" value="Phosphorylase Kinase, domain 1"/>
    <property type="match status" value="2"/>
</dbReference>
<dbReference type="InterPro" id="IPR014710">
    <property type="entry name" value="RmlC-like_jellyroll"/>
</dbReference>
<evidence type="ECO:0000313" key="16">
    <source>
        <dbReference type="Proteomes" id="UP000186817"/>
    </source>
</evidence>
<name>A0A1Q9CTJ5_SYMMI</name>
<keyword evidence="3" id="KW-0140">cGMP</keyword>
<reference evidence="15 16" key="1">
    <citation type="submission" date="2016-02" db="EMBL/GenBank/DDBJ databases">
        <title>Genome analysis of coral dinoflagellate symbionts highlights evolutionary adaptations to a symbiotic lifestyle.</title>
        <authorList>
            <person name="Aranda M."/>
            <person name="Li Y."/>
            <person name="Liew Y.J."/>
            <person name="Baumgarten S."/>
            <person name="Simakov O."/>
            <person name="Wilson M."/>
            <person name="Piel J."/>
            <person name="Ashoor H."/>
            <person name="Bougouffa S."/>
            <person name="Bajic V.B."/>
            <person name="Ryu T."/>
            <person name="Ravasi T."/>
            <person name="Bayer T."/>
            <person name="Micklem G."/>
            <person name="Kim H."/>
            <person name="Bhak J."/>
            <person name="Lajeunesse T.C."/>
            <person name="Voolstra C.R."/>
        </authorList>
    </citation>
    <scope>NUCLEOTIDE SEQUENCE [LARGE SCALE GENOMIC DNA]</scope>
    <source>
        <strain evidence="15 16">CCMP2467</strain>
    </source>
</reference>
<evidence type="ECO:0000256" key="12">
    <source>
        <dbReference type="SAM" id="MobiDB-lite"/>
    </source>
</evidence>
<feature type="region of interest" description="Disordered" evidence="12">
    <location>
        <begin position="1839"/>
        <end position="1875"/>
    </location>
</feature>
<dbReference type="OrthoDB" id="354826at2759"/>
<dbReference type="Proteomes" id="UP000186817">
    <property type="component" value="Unassembled WGS sequence"/>
</dbReference>
<evidence type="ECO:0000256" key="7">
    <source>
        <dbReference type="ARBA" id="ARBA00022840"/>
    </source>
</evidence>
<feature type="region of interest" description="Disordered" evidence="12">
    <location>
        <begin position="987"/>
        <end position="1006"/>
    </location>
</feature>
<dbReference type="SUPFAM" id="SSF56219">
    <property type="entry name" value="DNase I-like"/>
    <property type="match status" value="1"/>
</dbReference>
<dbReference type="InterPro" id="IPR011009">
    <property type="entry name" value="Kinase-like_dom_sf"/>
</dbReference>
<feature type="domain" description="Cyclic nucleotide-binding" evidence="14">
    <location>
        <begin position="790"/>
        <end position="889"/>
    </location>
</feature>
<keyword evidence="8" id="KW-0460">Magnesium</keyword>
<evidence type="ECO:0000259" key="14">
    <source>
        <dbReference type="PROSITE" id="PS50042"/>
    </source>
</evidence>
<dbReference type="Pfam" id="PF00069">
    <property type="entry name" value="Pkinase"/>
    <property type="match status" value="3"/>
</dbReference>
<dbReference type="SUPFAM" id="SSF56112">
    <property type="entry name" value="Protein kinase-like (PK-like)"/>
    <property type="match status" value="1"/>
</dbReference>
<organism evidence="15 16">
    <name type="scientific">Symbiodinium microadriaticum</name>
    <name type="common">Dinoflagellate</name>
    <name type="synonym">Zooxanthella microadriatica</name>
    <dbReference type="NCBI Taxonomy" id="2951"/>
    <lineage>
        <taxon>Eukaryota</taxon>
        <taxon>Sar</taxon>
        <taxon>Alveolata</taxon>
        <taxon>Dinophyceae</taxon>
        <taxon>Suessiales</taxon>
        <taxon>Symbiodiniaceae</taxon>
        <taxon>Symbiodinium</taxon>
    </lineage>
</organism>
<feature type="domain" description="Protein kinase" evidence="13">
    <location>
        <begin position="1190"/>
        <end position="1823"/>
    </location>
</feature>
<dbReference type="CDD" id="cd00038">
    <property type="entry name" value="CAP_ED"/>
    <property type="match status" value="3"/>
</dbReference>
<keyword evidence="16" id="KW-1185">Reference proteome</keyword>
<evidence type="ECO:0000256" key="10">
    <source>
        <dbReference type="ARBA" id="ARBA00024113"/>
    </source>
</evidence>
<dbReference type="GO" id="GO:0004691">
    <property type="term" value="F:cAMP-dependent protein kinase activity"/>
    <property type="evidence" value="ECO:0007669"/>
    <property type="project" value="TreeGrafter"/>
</dbReference>
<dbReference type="Gene3D" id="2.60.120.10">
    <property type="entry name" value="Jelly Rolls"/>
    <property type="match status" value="3"/>
</dbReference>
<dbReference type="PROSITE" id="PS50042">
    <property type="entry name" value="CNMP_BINDING_3"/>
    <property type="match status" value="2"/>
</dbReference>